<keyword evidence="5" id="KW-0169">Cobalamin biosynthesis</keyword>
<protein>
    <recommendedName>
        <fullName evidence="4 9">Nicotinate-nucleotide--dimethylbenzimidazole phosphoribosyltransferase</fullName>
        <ecNumber evidence="3 9">2.4.2.21</ecNumber>
    </recommendedName>
</protein>
<dbReference type="Pfam" id="PF02277">
    <property type="entry name" value="DBI_PRT"/>
    <property type="match status" value="1"/>
</dbReference>
<dbReference type="Gene3D" id="1.10.1610.10">
    <property type="match status" value="1"/>
</dbReference>
<evidence type="ECO:0000256" key="7">
    <source>
        <dbReference type="ARBA" id="ARBA00022679"/>
    </source>
</evidence>
<dbReference type="InterPro" id="IPR003200">
    <property type="entry name" value="Nict_dMeBzImd_PRibTrfase"/>
</dbReference>
<dbReference type="CDD" id="cd02439">
    <property type="entry name" value="DMB-PRT_CobT"/>
    <property type="match status" value="1"/>
</dbReference>
<dbReference type="NCBIfam" id="TIGR03160">
    <property type="entry name" value="cobT_DBIPRT"/>
    <property type="match status" value="1"/>
</dbReference>
<dbReference type="PANTHER" id="PTHR43463">
    <property type="entry name" value="NICOTINATE-NUCLEOTIDE--DIMETHYLBENZIMIDAZOLE PHOSPHORIBOSYLTRANSFERASE"/>
    <property type="match status" value="1"/>
</dbReference>
<dbReference type="UniPathway" id="UPA00061">
    <property type="reaction ID" value="UER00516"/>
</dbReference>
<sequence>MLKTAAPQITSLDHLREILRRLPGPDEAARAAALAREPLLTKPKGSLGRLEEITAWLAAWQGRHPPVIDRPAAATFAGNHGVMKHRVSPCPVEVTWQQSKNFAEGGGSINAFCRSTGTEHKTYDIAIDSFTRDFLEGPAMDEDDFVAAFNVGMAAVEAGMSVFCPGEMGIGNTTPASAMAMAIYGGTAEQWTGYGAGAVGPIMERKIRVVAEGVAKHTADHPDAVEIARRLGGRELAAMAGATLSGRLQRVPVLLDGFPCTASVVFLEAFQPGALDHCRISHASAEVGHMMLTEKLKQRPLLHLGMRLGEGTGAVLAVHLLRAAVTCHAEMATFAEAAVARAER</sequence>
<gene>
    <name evidence="10" type="primary">cobT</name>
    <name evidence="10" type="ORF">KL86APRO_12360</name>
</gene>
<evidence type="ECO:0000256" key="5">
    <source>
        <dbReference type="ARBA" id="ARBA00022573"/>
    </source>
</evidence>
<comment type="catalytic activity">
    <reaction evidence="8">
        <text>5,6-dimethylbenzimidazole + nicotinate beta-D-ribonucleotide = alpha-ribazole 5'-phosphate + nicotinate + H(+)</text>
        <dbReference type="Rhea" id="RHEA:11196"/>
        <dbReference type="ChEBI" id="CHEBI:15378"/>
        <dbReference type="ChEBI" id="CHEBI:15890"/>
        <dbReference type="ChEBI" id="CHEBI:32544"/>
        <dbReference type="ChEBI" id="CHEBI:57502"/>
        <dbReference type="ChEBI" id="CHEBI:57918"/>
        <dbReference type="EC" id="2.4.2.21"/>
    </reaction>
</comment>
<proteinExistence type="inferred from homology"/>
<evidence type="ECO:0000256" key="2">
    <source>
        <dbReference type="ARBA" id="ARBA00007110"/>
    </source>
</evidence>
<keyword evidence="7 10" id="KW-0808">Transferase</keyword>
<dbReference type="EMBL" id="FLUO01000001">
    <property type="protein sequence ID" value="SBW08236.1"/>
    <property type="molecule type" value="Genomic_DNA"/>
</dbReference>
<organism evidence="10">
    <name type="scientific">uncultured Alphaproteobacteria bacterium</name>
    <dbReference type="NCBI Taxonomy" id="91750"/>
    <lineage>
        <taxon>Bacteria</taxon>
        <taxon>Pseudomonadati</taxon>
        <taxon>Pseudomonadota</taxon>
        <taxon>Alphaproteobacteria</taxon>
        <taxon>environmental samples</taxon>
    </lineage>
</organism>
<dbReference type="InterPro" id="IPR036087">
    <property type="entry name" value="Nict_dMeBzImd_PRibTrfase_sf"/>
</dbReference>
<dbReference type="AlphaFoldDB" id="A0A212K984"/>
<accession>A0A212K984</accession>
<dbReference type="GO" id="GO:0009236">
    <property type="term" value="P:cobalamin biosynthetic process"/>
    <property type="evidence" value="ECO:0007669"/>
    <property type="project" value="UniProtKB-UniRule"/>
</dbReference>
<comment type="pathway">
    <text evidence="1">Nucleoside biosynthesis; alpha-ribazole biosynthesis; alpha-ribazole from 5,6-dimethylbenzimidazole: step 1/2.</text>
</comment>
<evidence type="ECO:0000313" key="10">
    <source>
        <dbReference type="EMBL" id="SBW08236.1"/>
    </source>
</evidence>
<evidence type="ECO:0000256" key="1">
    <source>
        <dbReference type="ARBA" id="ARBA00005049"/>
    </source>
</evidence>
<dbReference type="EC" id="2.4.2.21" evidence="3 9"/>
<dbReference type="PANTHER" id="PTHR43463:SF1">
    <property type="entry name" value="NICOTINATE-NUCLEOTIDE--DIMETHYLBENZIMIDAZOLE PHOSPHORIBOSYLTRANSFERASE"/>
    <property type="match status" value="1"/>
</dbReference>
<comment type="similarity">
    <text evidence="2">Belongs to the CobT family.</text>
</comment>
<evidence type="ECO:0000256" key="8">
    <source>
        <dbReference type="ARBA" id="ARBA00047340"/>
    </source>
</evidence>
<keyword evidence="6 10" id="KW-0328">Glycosyltransferase</keyword>
<dbReference type="Gene3D" id="3.40.50.10210">
    <property type="match status" value="1"/>
</dbReference>
<evidence type="ECO:0000256" key="3">
    <source>
        <dbReference type="ARBA" id="ARBA00011991"/>
    </source>
</evidence>
<dbReference type="SUPFAM" id="SSF52733">
    <property type="entry name" value="Nicotinate mononucleotide:5,6-dimethylbenzimidazole phosphoribosyltransferase (CobT)"/>
    <property type="match status" value="1"/>
</dbReference>
<evidence type="ECO:0000256" key="6">
    <source>
        <dbReference type="ARBA" id="ARBA00022676"/>
    </source>
</evidence>
<reference evidence="10" key="1">
    <citation type="submission" date="2016-04" db="EMBL/GenBank/DDBJ databases">
        <authorList>
            <person name="Evans L.H."/>
            <person name="Alamgir A."/>
            <person name="Owens N."/>
            <person name="Weber N.D."/>
            <person name="Virtaneva K."/>
            <person name="Barbian K."/>
            <person name="Babar A."/>
            <person name="Rosenke K."/>
        </authorList>
    </citation>
    <scope>NUCLEOTIDE SEQUENCE</scope>
    <source>
        <strain evidence="10">86</strain>
    </source>
</reference>
<dbReference type="NCBIfam" id="NF000996">
    <property type="entry name" value="PRK00105.1"/>
    <property type="match status" value="1"/>
</dbReference>
<dbReference type="InterPro" id="IPR017846">
    <property type="entry name" value="Nict_dMeBzImd_PRibTrfase_bact"/>
</dbReference>
<name>A0A212K984_9PROT</name>
<dbReference type="InterPro" id="IPR023195">
    <property type="entry name" value="Nict_dMeBzImd_PRibTrfase_N"/>
</dbReference>
<dbReference type="GO" id="GO:0008939">
    <property type="term" value="F:nicotinate-nucleotide-dimethylbenzimidazole phosphoribosyltransferase activity"/>
    <property type="evidence" value="ECO:0007669"/>
    <property type="project" value="UniProtKB-UniRule"/>
</dbReference>
<evidence type="ECO:0000256" key="9">
    <source>
        <dbReference type="NCBIfam" id="TIGR03160"/>
    </source>
</evidence>
<evidence type="ECO:0000256" key="4">
    <source>
        <dbReference type="ARBA" id="ARBA00015486"/>
    </source>
</evidence>